<dbReference type="PANTHER" id="PTHR35317:SF35">
    <property type="entry name" value="DUF4219 DOMAIN-CONTAINING PROTEIN"/>
    <property type="match status" value="1"/>
</dbReference>
<evidence type="ECO:0000313" key="3">
    <source>
        <dbReference type="Proteomes" id="UP000734854"/>
    </source>
</evidence>
<feature type="compositionally biased region" description="Polar residues" evidence="1">
    <location>
        <begin position="185"/>
        <end position="199"/>
    </location>
</feature>
<feature type="region of interest" description="Disordered" evidence="1">
    <location>
        <begin position="181"/>
        <end position="207"/>
    </location>
</feature>
<dbReference type="PANTHER" id="PTHR35317">
    <property type="entry name" value="OS04G0629600 PROTEIN"/>
    <property type="match status" value="1"/>
</dbReference>
<dbReference type="Pfam" id="PF14223">
    <property type="entry name" value="Retrotran_gag_2"/>
    <property type="match status" value="1"/>
</dbReference>
<evidence type="ECO:0008006" key="4">
    <source>
        <dbReference type="Google" id="ProtNLM"/>
    </source>
</evidence>
<keyword evidence="3" id="KW-1185">Reference proteome</keyword>
<evidence type="ECO:0000256" key="1">
    <source>
        <dbReference type="SAM" id="MobiDB-lite"/>
    </source>
</evidence>
<proteinExistence type="predicted"/>
<dbReference type="AlphaFoldDB" id="A0A8J5HVZ0"/>
<comment type="caution">
    <text evidence="2">The sequence shown here is derived from an EMBL/GenBank/DDBJ whole genome shotgun (WGS) entry which is preliminary data.</text>
</comment>
<dbReference type="EMBL" id="JACMSC010000002">
    <property type="protein sequence ID" value="KAG6534413.1"/>
    <property type="molecule type" value="Genomic_DNA"/>
</dbReference>
<organism evidence="2 3">
    <name type="scientific">Zingiber officinale</name>
    <name type="common">Ginger</name>
    <name type="synonym">Amomum zingiber</name>
    <dbReference type="NCBI Taxonomy" id="94328"/>
    <lineage>
        <taxon>Eukaryota</taxon>
        <taxon>Viridiplantae</taxon>
        <taxon>Streptophyta</taxon>
        <taxon>Embryophyta</taxon>
        <taxon>Tracheophyta</taxon>
        <taxon>Spermatophyta</taxon>
        <taxon>Magnoliopsida</taxon>
        <taxon>Liliopsida</taxon>
        <taxon>Zingiberales</taxon>
        <taxon>Zingiberaceae</taxon>
        <taxon>Zingiber</taxon>
    </lineage>
</organism>
<accession>A0A8J5HVZ0</accession>
<dbReference type="Proteomes" id="UP000734854">
    <property type="component" value="Unassembled WGS sequence"/>
</dbReference>
<gene>
    <name evidence="2" type="ORF">ZIOFF_008299</name>
</gene>
<protein>
    <recommendedName>
        <fullName evidence="4">Gag-pol polyprotein</fullName>
    </recommendedName>
</protein>
<sequence>MSTHLKAQNLWSSIDPGLSEGDVANSQRRDQLVLEQIHQGVDYSIFGMIANAKTTKVAWDILKLTYKGVDRAQKSKLQSLTESVEQYFSRLTDLVNKMRLYGDKIGDNVIVEKILRTIPLKYDHVVASIQESHDIEPLTIAKLKSMIESHIDRIEAKMETPANEEALKKKSMVIPDIPNDFLDEQPTQDNIQVSEQSEAPTRRSQRERRFPARLQDYILSNDNDLSDEEIVQFSLFADCDPISFEDAAKKTHWFRMECSKPVPTAVIEKIKLSKDETGLWRNQKNHIGLQQCEFSDMSKIVEMLRLERVHEDMLFI</sequence>
<name>A0A8J5HVZ0_ZINOF</name>
<evidence type="ECO:0000313" key="2">
    <source>
        <dbReference type="EMBL" id="KAG6534413.1"/>
    </source>
</evidence>
<reference evidence="2 3" key="1">
    <citation type="submission" date="2020-08" db="EMBL/GenBank/DDBJ databases">
        <title>Plant Genome Project.</title>
        <authorList>
            <person name="Zhang R.-G."/>
        </authorList>
    </citation>
    <scope>NUCLEOTIDE SEQUENCE [LARGE SCALE GENOMIC DNA]</scope>
    <source>
        <tissue evidence="2">Rhizome</tissue>
    </source>
</reference>